<keyword evidence="3" id="KW-0963">Cytoplasm</keyword>
<dbReference type="EMBL" id="ADGQ01000057">
    <property type="protein sequence ID" value="EFM64558.1"/>
    <property type="molecule type" value="Genomic_DNA"/>
</dbReference>
<reference evidence="4 5" key="1">
    <citation type="submission" date="2010-08" db="EMBL/GenBank/DDBJ databases">
        <authorList>
            <person name="Harkins D.M."/>
            <person name="Madupu R."/>
            <person name="Durkin A.S."/>
            <person name="Torralba M."/>
            <person name="Methe B."/>
            <person name="Sutton G.G."/>
            <person name="Nelson K.E."/>
        </authorList>
    </citation>
    <scope>NUCLEOTIDE SEQUENCE [LARGE SCALE GENOMIC DNA]</scope>
    <source>
        <strain evidence="4 5">DSM 17678</strain>
    </source>
</reference>
<feature type="active site" description="Proton acceptor" evidence="3">
    <location>
        <position position="81"/>
    </location>
</feature>
<evidence type="ECO:0000313" key="4">
    <source>
        <dbReference type="EMBL" id="EFM64558.1"/>
    </source>
</evidence>
<feature type="site" description="Important for substrate specificity" evidence="3">
    <location>
        <position position="12"/>
    </location>
</feature>
<dbReference type="eggNOG" id="COG0424">
    <property type="taxonomic scope" value="Bacteria"/>
</dbReference>
<comment type="function">
    <text evidence="3">Nucleoside triphosphate pyrophosphatase that hydrolyzes dTTP and UTP. May have a dual role in cell division arrest and in preventing the incorporation of modified nucleotides into cellular nucleic acids.</text>
</comment>
<keyword evidence="5" id="KW-1185">Reference proteome</keyword>
<dbReference type="NCBIfam" id="TIGR00172">
    <property type="entry name" value="maf"/>
    <property type="match status" value="1"/>
</dbReference>
<evidence type="ECO:0000256" key="2">
    <source>
        <dbReference type="ARBA" id="ARBA00022801"/>
    </source>
</evidence>
<dbReference type="GO" id="GO:0036218">
    <property type="term" value="F:dTTP diphosphatase activity"/>
    <property type="evidence" value="ECO:0007669"/>
    <property type="project" value="RHEA"/>
</dbReference>
<dbReference type="OrthoDB" id="9807767at2"/>
<keyword evidence="3" id="KW-0546">Nucleotide metabolism</keyword>
<dbReference type="RefSeq" id="WP_007789881.1">
    <property type="nucleotide sequence ID" value="NZ_ADGQ01000057.1"/>
</dbReference>
<dbReference type="HAMAP" id="MF_00528">
    <property type="entry name" value="Maf"/>
    <property type="match status" value="1"/>
</dbReference>
<dbReference type="InterPro" id="IPR003697">
    <property type="entry name" value="Maf-like"/>
</dbReference>
<dbReference type="STRING" id="596315.HMPREF0634_0491"/>
<evidence type="ECO:0000256" key="3">
    <source>
        <dbReference type="HAMAP-Rule" id="MF_00528"/>
    </source>
</evidence>
<proteinExistence type="inferred from homology"/>
<dbReference type="EC" id="3.6.1.9" evidence="3"/>
<feature type="site" description="Important for substrate specificity" evidence="3">
    <location>
        <position position="167"/>
    </location>
</feature>
<comment type="cofactor">
    <cofactor evidence="1 3">
        <name>a divalent metal cation</name>
        <dbReference type="ChEBI" id="CHEBI:60240"/>
    </cofactor>
</comment>
<keyword evidence="2 3" id="KW-0378">Hydrolase</keyword>
<comment type="subcellular location">
    <subcellularLocation>
        <location evidence="3">Cytoplasm</location>
    </subcellularLocation>
</comment>
<evidence type="ECO:0000256" key="1">
    <source>
        <dbReference type="ARBA" id="ARBA00001968"/>
    </source>
</evidence>
<comment type="caution">
    <text evidence="4">The sequence shown here is derived from an EMBL/GenBank/DDBJ whole genome shotgun (WGS) entry which is preliminary data.</text>
</comment>
<dbReference type="GO" id="GO:0036221">
    <property type="term" value="F:UTP diphosphatase activity"/>
    <property type="evidence" value="ECO:0007669"/>
    <property type="project" value="RHEA"/>
</dbReference>
<dbReference type="Gene3D" id="3.90.950.10">
    <property type="match status" value="1"/>
</dbReference>
<comment type="similarity">
    <text evidence="3">Belongs to the Maf family. YhdE subfamily.</text>
</comment>
<name>E0E3J7_9FIRM</name>
<comment type="catalytic activity">
    <reaction evidence="3">
        <text>UTP + H2O = UMP + diphosphate + H(+)</text>
        <dbReference type="Rhea" id="RHEA:29395"/>
        <dbReference type="ChEBI" id="CHEBI:15377"/>
        <dbReference type="ChEBI" id="CHEBI:15378"/>
        <dbReference type="ChEBI" id="CHEBI:33019"/>
        <dbReference type="ChEBI" id="CHEBI:46398"/>
        <dbReference type="ChEBI" id="CHEBI:57865"/>
        <dbReference type="EC" id="3.6.1.9"/>
    </reaction>
</comment>
<dbReference type="GeneID" id="84800836"/>
<comment type="catalytic activity">
    <reaction evidence="3">
        <text>dTTP + H2O = dTMP + diphosphate + H(+)</text>
        <dbReference type="Rhea" id="RHEA:28534"/>
        <dbReference type="ChEBI" id="CHEBI:15377"/>
        <dbReference type="ChEBI" id="CHEBI:15378"/>
        <dbReference type="ChEBI" id="CHEBI:33019"/>
        <dbReference type="ChEBI" id="CHEBI:37568"/>
        <dbReference type="ChEBI" id="CHEBI:63528"/>
        <dbReference type="EC" id="3.6.1.9"/>
    </reaction>
</comment>
<dbReference type="AlphaFoldDB" id="E0E3J7"/>
<comment type="caution">
    <text evidence="3">Lacks conserved residue(s) required for the propagation of feature annotation.</text>
</comment>
<dbReference type="InterPro" id="IPR029001">
    <property type="entry name" value="ITPase-like_fam"/>
</dbReference>
<organism evidence="4 5">
    <name type="scientific">Peptostreptococcus stomatis DSM 17678</name>
    <dbReference type="NCBI Taxonomy" id="596315"/>
    <lineage>
        <taxon>Bacteria</taxon>
        <taxon>Bacillati</taxon>
        <taxon>Bacillota</taxon>
        <taxon>Clostridia</taxon>
        <taxon>Peptostreptococcales</taxon>
        <taxon>Peptostreptococcaceae</taxon>
        <taxon>Peptostreptococcus</taxon>
    </lineage>
</organism>
<dbReference type="GO" id="GO:0009117">
    <property type="term" value="P:nucleotide metabolic process"/>
    <property type="evidence" value="ECO:0007669"/>
    <property type="project" value="UniProtKB-KW"/>
</dbReference>
<dbReference type="PIRSF" id="PIRSF006305">
    <property type="entry name" value="Maf"/>
    <property type="match status" value="1"/>
</dbReference>
<dbReference type="Proteomes" id="UP000003244">
    <property type="component" value="Unassembled WGS sequence"/>
</dbReference>
<dbReference type="Pfam" id="PF02545">
    <property type="entry name" value="Maf"/>
    <property type="match status" value="1"/>
</dbReference>
<dbReference type="GO" id="GO:0005737">
    <property type="term" value="C:cytoplasm"/>
    <property type="evidence" value="ECO:0007669"/>
    <property type="project" value="UniProtKB-SubCell"/>
</dbReference>
<evidence type="ECO:0000313" key="5">
    <source>
        <dbReference type="Proteomes" id="UP000003244"/>
    </source>
</evidence>
<accession>E0E3J7</accession>
<gene>
    <name evidence="4" type="primary">maf</name>
    <name evidence="4" type="ORF">HMPREF0634_0491</name>
</gene>
<dbReference type="PANTHER" id="PTHR43213:SF5">
    <property type="entry name" value="BIFUNCTIONAL DTTP_UTP PYROPHOSPHATASE_METHYLTRANSFERASE PROTEIN-RELATED"/>
    <property type="match status" value="1"/>
</dbReference>
<feature type="site" description="Important for substrate specificity" evidence="3">
    <location>
        <position position="82"/>
    </location>
</feature>
<sequence>MSKIILASKSPRRIELLKMCNINFNSLVADIDEDLIKSDTLATFKEENTFEQAEILTKKLAHEKALYIYKENPDHLVIGSDTLVVTDKSILGKPKDPQDAYIMLRELSGQVHRVYTGVSIIGPGYEDTFVSIAQVKFYDFDPAMDQIIIDYIASGSPMDKAGGYGIQDMGALLVEYIEGDYYTIMGLPLGQVYRKLKNLK</sequence>
<dbReference type="CDD" id="cd00555">
    <property type="entry name" value="Maf"/>
    <property type="match status" value="1"/>
</dbReference>
<dbReference type="SUPFAM" id="SSF52972">
    <property type="entry name" value="ITPase-like"/>
    <property type="match status" value="1"/>
</dbReference>
<dbReference type="PANTHER" id="PTHR43213">
    <property type="entry name" value="BIFUNCTIONAL DTTP/UTP PYROPHOSPHATASE/METHYLTRANSFERASE PROTEIN-RELATED"/>
    <property type="match status" value="1"/>
</dbReference>
<protein>
    <recommendedName>
        <fullName evidence="3">dTTP/UTP pyrophosphatase</fullName>
        <shortName evidence="3">dTTPase/UTPase</shortName>
        <ecNumber evidence="3">3.6.1.9</ecNumber>
    </recommendedName>
    <alternativeName>
        <fullName evidence="3">Nucleoside triphosphate pyrophosphatase</fullName>
    </alternativeName>
    <alternativeName>
        <fullName evidence="3">Nucleotide pyrophosphatase</fullName>
        <shortName evidence="3">Nucleotide PPase</shortName>
    </alternativeName>
</protein>